<dbReference type="Gene3D" id="3.40.50.920">
    <property type="match status" value="1"/>
</dbReference>
<dbReference type="InterPro" id="IPR009014">
    <property type="entry name" value="Transketo_C/PFOR_II"/>
</dbReference>
<evidence type="ECO:0000313" key="5">
    <source>
        <dbReference type="EMBL" id="SDY16774.1"/>
    </source>
</evidence>
<protein>
    <submittedName>
        <fullName evidence="5">Transketolase subunit B</fullName>
    </submittedName>
</protein>
<dbReference type="OrthoDB" id="9803371at2"/>
<evidence type="ECO:0000256" key="1">
    <source>
        <dbReference type="ARBA" id="ARBA00001964"/>
    </source>
</evidence>
<dbReference type="Gene3D" id="3.40.50.970">
    <property type="match status" value="1"/>
</dbReference>
<dbReference type="SUPFAM" id="SSF52518">
    <property type="entry name" value="Thiamin diphosphate-binding fold (THDP-binding)"/>
    <property type="match status" value="1"/>
</dbReference>
<sequence length="309" mass="33404">MKIGETYDPRKEFGKAVTEIAMDNASVVLFSADSGKSSGFGTFMEACPQRYFECGIMEQYAIGMASGMATAGNIPVFCAIAPFVTCRPYEMFRNDLGYMRQNVKVVGRNSGITYSDLGATHQSLEDFAIIRMIPGVVVLAPQDPAEIRAAVKAMIDYEGPVYMRIGNPKIPVLFEEKPFTIGKGQQLKEGTDITLISTGSMTGPALEAVKALEAQGISVDHLGMPTVCPLDTELVRASAAKTHKVYTVEEHYVDGGLGTLVTECLSDMADTTVQRLGIPKGYATSGEYQEILSYYGLDAEGITRRIVGD</sequence>
<keyword evidence="3" id="KW-0786">Thiamine pyrophosphate</keyword>
<dbReference type="SMART" id="SM00861">
    <property type="entry name" value="Transket_pyr"/>
    <property type="match status" value="1"/>
</dbReference>
<dbReference type="PANTHER" id="PTHR43825:SF1">
    <property type="entry name" value="TRANSKETOLASE-LIKE PYRIMIDINE-BINDING DOMAIN-CONTAINING PROTEIN"/>
    <property type="match status" value="1"/>
</dbReference>
<dbReference type="InterPro" id="IPR033248">
    <property type="entry name" value="Transketolase_C"/>
</dbReference>
<dbReference type="AlphaFoldDB" id="A0A1H3HPR2"/>
<evidence type="ECO:0000313" key="6">
    <source>
        <dbReference type="Proteomes" id="UP000199652"/>
    </source>
</evidence>
<proteinExistence type="inferred from homology"/>
<evidence type="ECO:0000256" key="3">
    <source>
        <dbReference type="ARBA" id="ARBA00023052"/>
    </source>
</evidence>
<dbReference type="FunFam" id="3.40.50.970:FF:000129">
    <property type="entry name" value="Transketolase"/>
    <property type="match status" value="1"/>
</dbReference>
<dbReference type="Pfam" id="PF02780">
    <property type="entry name" value="Transketolase_C"/>
    <property type="match status" value="1"/>
</dbReference>
<dbReference type="CDD" id="cd07033">
    <property type="entry name" value="TPP_PYR_DXS_TK_like"/>
    <property type="match status" value="1"/>
</dbReference>
<comment type="similarity">
    <text evidence="2">Belongs to the transketolase family.</text>
</comment>
<dbReference type="RefSeq" id="WP_090246233.1">
    <property type="nucleotide sequence ID" value="NZ_FNOU01000018.1"/>
</dbReference>
<keyword evidence="6" id="KW-1185">Reference proteome</keyword>
<gene>
    <name evidence="5" type="ORF">SAMN04488579_11849</name>
</gene>
<dbReference type="InterPro" id="IPR005475">
    <property type="entry name" value="Transketolase-like_Pyr-bd"/>
</dbReference>
<evidence type="ECO:0000256" key="2">
    <source>
        <dbReference type="ARBA" id="ARBA00007131"/>
    </source>
</evidence>
<dbReference type="Pfam" id="PF02779">
    <property type="entry name" value="Transket_pyr"/>
    <property type="match status" value="1"/>
</dbReference>
<dbReference type="InterPro" id="IPR051157">
    <property type="entry name" value="PDH/Transketolase"/>
</dbReference>
<dbReference type="SUPFAM" id="SSF52922">
    <property type="entry name" value="TK C-terminal domain-like"/>
    <property type="match status" value="1"/>
</dbReference>
<dbReference type="InterPro" id="IPR029061">
    <property type="entry name" value="THDP-binding"/>
</dbReference>
<reference evidence="6" key="1">
    <citation type="submission" date="2016-10" db="EMBL/GenBank/DDBJ databases">
        <authorList>
            <person name="Varghese N."/>
            <person name="Submissions S."/>
        </authorList>
    </citation>
    <scope>NUCLEOTIDE SEQUENCE [LARGE SCALE GENOMIC DNA]</scope>
    <source>
        <strain evidence="6">VPI 5359</strain>
    </source>
</reference>
<evidence type="ECO:0000259" key="4">
    <source>
        <dbReference type="SMART" id="SM00861"/>
    </source>
</evidence>
<dbReference type="EMBL" id="FNOU01000018">
    <property type="protein sequence ID" value="SDY16774.1"/>
    <property type="molecule type" value="Genomic_DNA"/>
</dbReference>
<accession>A0A1H3HPR2</accession>
<name>A0A1H3HPR2_EUBBA</name>
<dbReference type="Proteomes" id="UP000199652">
    <property type="component" value="Unassembled WGS sequence"/>
</dbReference>
<dbReference type="PANTHER" id="PTHR43825">
    <property type="entry name" value="PYRUVATE DEHYDROGENASE E1 COMPONENT"/>
    <property type="match status" value="1"/>
</dbReference>
<dbReference type="STRING" id="1528.SAMN04488579_11849"/>
<comment type="cofactor">
    <cofactor evidence="1">
        <name>thiamine diphosphate</name>
        <dbReference type="ChEBI" id="CHEBI:58937"/>
    </cofactor>
</comment>
<feature type="domain" description="Transketolase-like pyrimidine-binding" evidence="4">
    <location>
        <begin position="7"/>
        <end position="172"/>
    </location>
</feature>
<organism evidence="5 6">
    <name type="scientific">Eubacterium barkeri</name>
    <name type="common">Clostridium barkeri</name>
    <dbReference type="NCBI Taxonomy" id="1528"/>
    <lineage>
        <taxon>Bacteria</taxon>
        <taxon>Bacillati</taxon>
        <taxon>Bacillota</taxon>
        <taxon>Clostridia</taxon>
        <taxon>Eubacteriales</taxon>
        <taxon>Eubacteriaceae</taxon>
        <taxon>Eubacterium</taxon>
    </lineage>
</organism>